<dbReference type="PANTHER" id="PTHR38777:SF1">
    <property type="entry name" value="DNAK SUPPRESSOR PROTEIN"/>
    <property type="match status" value="1"/>
</dbReference>
<dbReference type="Gene3D" id="1.20.120.910">
    <property type="entry name" value="DksA, coiled-coil domain"/>
    <property type="match status" value="1"/>
</dbReference>
<dbReference type="STRING" id="376733.SAMN04487972_101274"/>
<dbReference type="NCBIfam" id="TIGR02419">
    <property type="entry name" value="C4_traR_proteo"/>
    <property type="match status" value="1"/>
</dbReference>
<evidence type="ECO:0000256" key="2">
    <source>
        <dbReference type="ARBA" id="ARBA00022771"/>
    </source>
</evidence>
<proteinExistence type="predicted"/>
<dbReference type="OrthoDB" id="962301at2"/>
<evidence type="ECO:0000256" key="3">
    <source>
        <dbReference type="ARBA" id="ARBA00022833"/>
    </source>
</evidence>
<feature type="zinc finger region" description="dksA C4-type" evidence="4">
    <location>
        <begin position="42"/>
        <end position="66"/>
    </location>
</feature>
<evidence type="ECO:0000256" key="4">
    <source>
        <dbReference type="PROSITE-ProRule" id="PRU00510"/>
    </source>
</evidence>
<dbReference type="InterPro" id="IPR020458">
    <property type="entry name" value="Znf_DskA_TraR_CS"/>
</dbReference>
<evidence type="ECO:0000313" key="8">
    <source>
        <dbReference type="Proteomes" id="UP000029846"/>
    </source>
</evidence>
<dbReference type="InterPro" id="IPR000962">
    <property type="entry name" value="Znf_DskA_TraR"/>
</dbReference>
<evidence type="ECO:0000313" key="7">
    <source>
        <dbReference type="EMBL" id="SFA39296.1"/>
    </source>
</evidence>
<dbReference type="Pfam" id="PF01258">
    <property type="entry name" value="zf-dskA_traR"/>
    <property type="match status" value="1"/>
</dbReference>
<dbReference type="SUPFAM" id="SSF57716">
    <property type="entry name" value="Glucocorticoid receptor-like (DNA-binding domain)"/>
    <property type="match status" value="1"/>
</dbReference>
<gene>
    <name evidence="6" type="ORF">IT41_07930</name>
    <name evidence="7" type="ORF">SAMN04487972_101274</name>
</gene>
<dbReference type="eggNOG" id="COG1734">
    <property type="taxonomic scope" value="Bacteria"/>
</dbReference>
<reference evidence="6 8" key="1">
    <citation type="submission" date="2014-09" db="EMBL/GenBank/DDBJ databases">
        <authorList>
            <person name="McGinnis J.M."/>
            <person name="Wolfgang W.J."/>
        </authorList>
    </citation>
    <scope>NUCLEOTIDE SEQUENCE [LARGE SCALE GENOMIC DNA]</scope>
    <source>
        <strain evidence="6 8">JCM 14014</strain>
    </source>
</reference>
<dbReference type="EMBL" id="JRKN01000008">
    <property type="protein sequence ID" value="KGJ04945.1"/>
    <property type="molecule type" value="Genomic_DNA"/>
</dbReference>
<dbReference type="GO" id="GO:0008270">
    <property type="term" value="F:zinc ion binding"/>
    <property type="evidence" value="ECO:0007669"/>
    <property type="project" value="UniProtKB-KW"/>
</dbReference>
<dbReference type="PROSITE" id="PS01102">
    <property type="entry name" value="ZF_DKSA_1"/>
    <property type="match status" value="1"/>
</dbReference>
<dbReference type="GO" id="GO:1900378">
    <property type="term" value="P:positive regulation of secondary metabolite biosynthetic process"/>
    <property type="evidence" value="ECO:0007669"/>
    <property type="project" value="TreeGrafter"/>
</dbReference>
<dbReference type="Proteomes" id="UP000182312">
    <property type="component" value="Unassembled WGS sequence"/>
</dbReference>
<sequence>MAGGWARDDSVSEQIEASTQEAIARMRLRRAQGAAGESAEFCDECDEPIPQARRAAIPGVRRCVNCQSVRDRAWRPSAGINRRGSKDSQLR</sequence>
<dbReference type="InterPro" id="IPR012783">
    <property type="entry name" value="Znf_C4_TraR"/>
</dbReference>
<protein>
    <submittedName>
        <fullName evidence="7">Transcriptional regulator, TraR/DksA family</fullName>
    </submittedName>
</protein>
<keyword evidence="3" id="KW-0862">Zinc</keyword>
<evidence type="ECO:0000259" key="5">
    <source>
        <dbReference type="Pfam" id="PF01258"/>
    </source>
</evidence>
<dbReference type="RefSeq" id="WP_036740091.1">
    <property type="nucleotide sequence ID" value="NZ_FOJO01000001.1"/>
</dbReference>
<accession>A0A099F2P0</accession>
<dbReference type="PROSITE" id="PS51128">
    <property type="entry name" value="ZF_DKSA_2"/>
    <property type="match status" value="1"/>
</dbReference>
<dbReference type="AlphaFoldDB" id="A0A099F2P0"/>
<name>A0A099F2P0_9RHOB</name>
<dbReference type="NCBIfam" id="NF008243">
    <property type="entry name" value="PRK11019.1"/>
    <property type="match status" value="1"/>
</dbReference>
<reference evidence="6 8" key="2">
    <citation type="submission" date="2014-10" db="EMBL/GenBank/DDBJ databases">
        <title>Paracoccus sanguinis sp. nov., isolated from clinical specimens of New York State patients.</title>
        <authorList>
            <person name="Mingle L.A."/>
            <person name="Cole J.A."/>
            <person name="Lapierre P."/>
            <person name="Musser K.A."/>
        </authorList>
    </citation>
    <scope>NUCLEOTIDE SEQUENCE [LARGE SCALE GENOMIC DNA]</scope>
    <source>
        <strain evidence="6 8">JCM 14014</strain>
    </source>
</reference>
<dbReference type="PANTHER" id="PTHR38777">
    <property type="entry name" value="FELS-2 PROPHAGE PROTEIN"/>
    <property type="match status" value="1"/>
</dbReference>
<keyword evidence="1" id="KW-0479">Metal-binding</keyword>
<organism evidence="6 8">
    <name type="scientific">Paracoccus halophilus</name>
    <dbReference type="NCBI Taxonomy" id="376733"/>
    <lineage>
        <taxon>Bacteria</taxon>
        <taxon>Pseudomonadati</taxon>
        <taxon>Pseudomonadota</taxon>
        <taxon>Alphaproteobacteria</taxon>
        <taxon>Rhodobacterales</taxon>
        <taxon>Paracoccaceae</taxon>
        <taxon>Paracoccus</taxon>
    </lineage>
</organism>
<reference evidence="7 9" key="3">
    <citation type="submission" date="2016-10" db="EMBL/GenBank/DDBJ databases">
        <authorList>
            <person name="de Groot N.N."/>
        </authorList>
    </citation>
    <scope>NUCLEOTIDE SEQUENCE [LARGE SCALE GENOMIC DNA]</scope>
    <source>
        <strain evidence="7 9">CGMCC 1.6117</strain>
    </source>
</reference>
<evidence type="ECO:0000313" key="9">
    <source>
        <dbReference type="Proteomes" id="UP000182312"/>
    </source>
</evidence>
<keyword evidence="2" id="KW-0863">Zinc-finger</keyword>
<keyword evidence="8" id="KW-1185">Reference proteome</keyword>
<dbReference type="EMBL" id="FOJO01000001">
    <property type="protein sequence ID" value="SFA39296.1"/>
    <property type="molecule type" value="Genomic_DNA"/>
</dbReference>
<evidence type="ECO:0000313" key="6">
    <source>
        <dbReference type="EMBL" id="KGJ04945.1"/>
    </source>
</evidence>
<evidence type="ECO:0000256" key="1">
    <source>
        <dbReference type="ARBA" id="ARBA00022723"/>
    </source>
</evidence>
<feature type="domain" description="Zinc finger DksA/TraR C4-type" evidence="5">
    <location>
        <begin position="40"/>
        <end position="71"/>
    </location>
</feature>
<dbReference type="Proteomes" id="UP000029846">
    <property type="component" value="Unassembled WGS sequence"/>
</dbReference>